<accession>A0A813LC91</accession>
<organism evidence="1 2">
    <name type="scientific">Polarella glacialis</name>
    <name type="common">Dinoflagellate</name>
    <dbReference type="NCBI Taxonomy" id="89957"/>
    <lineage>
        <taxon>Eukaryota</taxon>
        <taxon>Sar</taxon>
        <taxon>Alveolata</taxon>
        <taxon>Dinophyceae</taxon>
        <taxon>Suessiales</taxon>
        <taxon>Suessiaceae</taxon>
        <taxon>Polarella</taxon>
    </lineage>
</organism>
<dbReference type="Proteomes" id="UP000626109">
    <property type="component" value="Unassembled WGS sequence"/>
</dbReference>
<name>A0A813LC91_POLGL</name>
<dbReference type="EMBL" id="CAJNNW010035013">
    <property type="protein sequence ID" value="CAE8725203.1"/>
    <property type="molecule type" value="Genomic_DNA"/>
</dbReference>
<feature type="non-terminal residue" evidence="1">
    <location>
        <position position="1"/>
    </location>
</feature>
<dbReference type="AlphaFoldDB" id="A0A813LC91"/>
<sequence length="138" mass="15484">MQSIYVARHGPASHLAITTMKELIANRWTKCTVTSVTAVLPQARELFAAEAAREQCRASSVQEQRRFAAQLQELAVGGASLTVILDDIRGQVDSFEVGYRQAQEKLRQLDEVASQRLREETRPWTLPWRATKETPCSA</sequence>
<comment type="caution">
    <text evidence="1">The sequence shown here is derived from an EMBL/GenBank/DDBJ whole genome shotgun (WGS) entry which is preliminary data.</text>
</comment>
<evidence type="ECO:0000313" key="2">
    <source>
        <dbReference type="Proteomes" id="UP000626109"/>
    </source>
</evidence>
<evidence type="ECO:0000313" key="1">
    <source>
        <dbReference type="EMBL" id="CAE8725203.1"/>
    </source>
</evidence>
<protein>
    <submittedName>
        <fullName evidence="1">Uncharacterized protein</fullName>
    </submittedName>
</protein>
<reference evidence="1" key="1">
    <citation type="submission" date="2021-02" db="EMBL/GenBank/DDBJ databases">
        <authorList>
            <person name="Dougan E. K."/>
            <person name="Rhodes N."/>
            <person name="Thang M."/>
            <person name="Chan C."/>
        </authorList>
    </citation>
    <scope>NUCLEOTIDE SEQUENCE</scope>
</reference>
<gene>
    <name evidence="1" type="ORF">PGLA2088_LOCUS44025</name>
</gene>
<proteinExistence type="predicted"/>